<dbReference type="InterPro" id="IPR041357">
    <property type="entry name" value="LegC3_N_Legionellaceae"/>
</dbReference>
<keyword evidence="1" id="KW-0175">Coiled coil</keyword>
<gene>
    <name evidence="4" type="ORF">C3928_10015</name>
</gene>
<dbReference type="OrthoDB" id="5637094at2"/>
<keyword evidence="3" id="KW-1133">Transmembrane helix</keyword>
<feature type="coiled-coil region" evidence="1">
    <location>
        <begin position="552"/>
        <end position="586"/>
    </location>
</feature>
<feature type="compositionally biased region" description="Basic and acidic residues" evidence="2">
    <location>
        <begin position="253"/>
        <end position="262"/>
    </location>
</feature>
<organism evidence="4 5">
    <name type="scientific">Legionella pneumophila</name>
    <dbReference type="NCBI Taxonomy" id="446"/>
    <lineage>
        <taxon>Bacteria</taxon>
        <taxon>Pseudomonadati</taxon>
        <taxon>Pseudomonadota</taxon>
        <taxon>Gammaproteobacteria</taxon>
        <taxon>Legionellales</taxon>
        <taxon>Legionellaceae</taxon>
        <taxon>Legionella</taxon>
    </lineage>
</organism>
<feature type="transmembrane region" description="Helical" evidence="3">
    <location>
        <begin position="464"/>
        <end position="486"/>
    </location>
</feature>
<dbReference type="RefSeq" id="WP_080272402.1">
    <property type="nucleotide sequence ID" value="NZ_CP017601.1"/>
</dbReference>
<keyword evidence="3" id="KW-0472">Membrane</keyword>
<evidence type="ECO:0000256" key="2">
    <source>
        <dbReference type="SAM" id="MobiDB-lite"/>
    </source>
</evidence>
<accession>A0A2S6EXT3</accession>
<evidence type="ECO:0000313" key="5">
    <source>
        <dbReference type="Proteomes" id="UP000239239"/>
    </source>
</evidence>
<sequence>MRSVFSGESKFLLHHASIHMNISTYEFVNNTITEESRVMALSEIIINDIVQSQTNAVISESNYHILRQYLLERKPVSRVLNPINSLLSEHCTQDKQAIINHLTQLACESQRNHDIQEARSDEQEGINENSLMINYKSELLALENTLKELDTKCYQQQRQYNQVSRQFNELKVNMTHINQSIDRIRYERQLLDQQLNHPYSDGNVYTNPPTTTRIYPDLSPPQDQHTRDRLLQEENRLIEERQKLMHLINSKETEKNKEEQHLNRLHKEKKEAEGRYSEVKHQIDVVLPNSEQQRQIRNQERLAREDARASYDPHLLQLSHKNLEALKSQIETQVRELDERRNQLMGEATEISYKIYLTQLEQVLQESEKGPQITFNENNALKMILAMMKNMEEMAEKEKDISSSIDKERHNLHSLQKSLIGYTRQLERYLTSDPHLVKQNKALTEENTQLQQYIESAASWRTNAFYASLFSIGGSLISTGILNTFIISPMFFAIPGALAALGVVAFVIAVVSQFQKFFSEVYMEQNNQKIEKNELILMKQWKKANELSLSTIPSLNAKIEQSEKELYALEQKLQDQQHAMNLLLNKAQNVTSNYGGSSNFFGNTTGNVFYLPSAPLHEDSPFYPEVEGETVNYGYQ</sequence>
<evidence type="ECO:0000256" key="3">
    <source>
        <dbReference type="SAM" id="Phobius"/>
    </source>
</evidence>
<comment type="caution">
    <text evidence="4">The sequence shown here is derived from an EMBL/GenBank/DDBJ whole genome shotgun (WGS) entry which is preliminary data.</text>
</comment>
<dbReference type="EMBL" id="PQWY01000015">
    <property type="protein sequence ID" value="PPK29965.1"/>
    <property type="molecule type" value="Genomic_DNA"/>
</dbReference>
<feature type="transmembrane region" description="Helical" evidence="3">
    <location>
        <begin position="492"/>
        <end position="511"/>
    </location>
</feature>
<feature type="coiled-coil region" evidence="1">
    <location>
        <begin position="132"/>
        <end position="159"/>
    </location>
</feature>
<keyword evidence="3" id="KW-0812">Transmembrane</keyword>
<evidence type="ECO:0000313" key="4">
    <source>
        <dbReference type="EMBL" id="PPK29965.1"/>
    </source>
</evidence>
<dbReference type="Pfam" id="PF18654">
    <property type="entry name" value="LegC3_N"/>
    <property type="match status" value="2"/>
</dbReference>
<feature type="region of interest" description="Disordered" evidence="2">
    <location>
        <begin position="253"/>
        <end position="276"/>
    </location>
</feature>
<proteinExistence type="predicted"/>
<protein>
    <submittedName>
        <fullName evidence="4">Type IV secretion protein Dot</fullName>
    </submittedName>
</protein>
<dbReference type="Proteomes" id="UP000239239">
    <property type="component" value="Unassembled WGS sequence"/>
</dbReference>
<dbReference type="AlphaFoldDB" id="A0A2S6EXT3"/>
<reference evidence="4 5" key="1">
    <citation type="submission" date="2018-02" db="EMBL/GenBank/DDBJ databases">
        <title>Draft genome sequences of four Legionella pneumophila clinical strains isolated in Ontario.</title>
        <authorList>
            <person name="Fortuna A."/>
            <person name="Ramnarine R."/>
            <person name="Li A."/>
            <person name="Frantz C."/>
            <person name="Mallo G."/>
        </authorList>
    </citation>
    <scope>NUCLEOTIDE SEQUENCE [LARGE SCALE GENOMIC DNA]</scope>
    <source>
        <strain evidence="4 5">LG61</strain>
    </source>
</reference>
<feature type="coiled-coil region" evidence="1">
    <location>
        <begin position="320"/>
        <end position="347"/>
    </location>
</feature>
<evidence type="ECO:0000256" key="1">
    <source>
        <dbReference type="SAM" id="Coils"/>
    </source>
</evidence>
<name>A0A2S6EXT3_LEGPN</name>